<sequence>METPQHRPFQLMLNPRNIKGRRKRRDLFWWQVCWLGGVLLVLLCVSSLVEKAGYYVVRYTSEVDDKWIGRRLMQHSNENITDAKATSHQYKNCTEPDLYIWVRKLRPQNKRADLETSVTSSF</sequence>
<dbReference type="OrthoDB" id="10607226at2759"/>
<accession>A0A401PHI3</accession>
<name>A0A401PHI3_SCYTO</name>
<evidence type="ECO:0000313" key="3">
    <source>
        <dbReference type="Proteomes" id="UP000288216"/>
    </source>
</evidence>
<dbReference type="EMBL" id="BFAA01000495">
    <property type="protein sequence ID" value="GCB72571.1"/>
    <property type="molecule type" value="Genomic_DNA"/>
</dbReference>
<keyword evidence="1" id="KW-1133">Transmembrane helix</keyword>
<reference evidence="2 3" key="1">
    <citation type="journal article" date="2018" name="Nat. Ecol. Evol.">
        <title>Shark genomes provide insights into elasmobranch evolution and the origin of vertebrates.</title>
        <authorList>
            <person name="Hara Y"/>
            <person name="Yamaguchi K"/>
            <person name="Onimaru K"/>
            <person name="Kadota M"/>
            <person name="Koyanagi M"/>
            <person name="Keeley SD"/>
            <person name="Tatsumi K"/>
            <person name="Tanaka K"/>
            <person name="Motone F"/>
            <person name="Kageyama Y"/>
            <person name="Nozu R"/>
            <person name="Adachi N"/>
            <person name="Nishimura O"/>
            <person name="Nakagawa R"/>
            <person name="Tanegashima C"/>
            <person name="Kiyatake I"/>
            <person name="Matsumoto R"/>
            <person name="Murakumo K"/>
            <person name="Nishida K"/>
            <person name="Terakita A"/>
            <person name="Kuratani S"/>
            <person name="Sato K"/>
            <person name="Hyodo S Kuraku.S."/>
        </authorList>
    </citation>
    <scope>NUCLEOTIDE SEQUENCE [LARGE SCALE GENOMIC DNA]</scope>
</reference>
<dbReference type="AlphaFoldDB" id="A0A401PHI3"/>
<organism evidence="2 3">
    <name type="scientific">Scyliorhinus torazame</name>
    <name type="common">Cloudy catshark</name>
    <name type="synonym">Catulus torazame</name>
    <dbReference type="NCBI Taxonomy" id="75743"/>
    <lineage>
        <taxon>Eukaryota</taxon>
        <taxon>Metazoa</taxon>
        <taxon>Chordata</taxon>
        <taxon>Craniata</taxon>
        <taxon>Vertebrata</taxon>
        <taxon>Chondrichthyes</taxon>
        <taxon>Elasmobranchii</taxon>
        <taxon>Galeomorphii</taxon>
        <taxon>Galeoidea</taxon>
        <taxon>Carcharhiniformes</taxon>
        <taxon>Scyliorhinidae</taxon>
        <taxon>Scyliorhinus</taxon>
    </lineage>
</organism>
<evidence type="ECO:0000256" key="1">
    <source>
        <dbReference type="SAM" id="Phobius"/>
    </source>
</evidence>
<gene>
    <name evidence="2" type="ORF">scyTo_0002066</name>
</gene>
<feature type="transmembrane region" description="Helical" evidence="1">
    <location>
        <begin position="27"/>
        <end position="49"/>
    </location>
</feature>
<dbReference type="Proteomes" id="UP000288216">
    <property type="component" value="Unassembled WGS sequence"/>
</dbReference>
<keyword evidence="1" id="KW-0812">Transmembrane</keyword>
<comment type="caution">
    <text evidence="2">The sequence shown here is derived from an EMBL/GenBank/DDBJ whole genome shotgun (WGS) entry which is preliminary data.</text>
</comment>
<keyword evidence="3" id="KW-1185">Reference proteome</keyword>
<evidence type="ECO:0000313" key="2">
    <source>
        <dbReference type="EMBL" id="GCB72571.1"/>
    </source>
</evidence>
<proteinExistence type="predicted"/>
<keyword evidence="1" id="KW-0472">Membrane</keyword>
<dbReference type="STRING" id="75743.A0A401PHI3"/>
<protein>
    <submittedName>
        <fullName evidence="2">Uncharacterized protein</fullName>
    </submittedName>
</protein>